<evidence type="ECO:0000259" key="7">
    <source>
        <dbReference type="Pfam" id="PF17917"/>
    </source>
</evidence>
<evidence type="ECO:0000313" key="9">
    <source>
        <dbReference type="Proteomes" id="UP000326396"/>
    </source>
</evidence>
<keyword evidence="4" id="KW-0255">Endonuclease</keyword>
<dbReference type="InterPro" id="IPR041373">
    <property type="entry name" value="RT_RNaseH"/>
</dbReference>
<evidence type="ECO:0000313" key="8">
    <source>
        <dbReference type="EMBL" id="KAD4981961.1"/>
    </source>
</evidence>
<dbReference type="GO" id="GO:0003964">
    <property type="term" value="F:RNA-directed DNA polymerase activity"/>
    <property type="evidence" value="ECO:0007669"/>
    <property type="project" value="UniProtKB-KW"/>
</dbReference>
<dbReference type="OrthoDB" id="2020560at2759"/>
<dbReference type="Proteomes" id="UP000326396">
    <property type="component" value="Linkage Group LG18"/>
</dbReference>
<evidence type="ECO:0000256" key="5">
    <source>
        <dbReference type="ARBA" id="ARBA00022801"/>
    </source>
</evidence>
<protein>
    <recommendedName>
        <fullName evidence="7">Reverse transcriptase RNase H-like domain-containing protein</fullName>
    </recommendedName>
</protein>
<feature type="domain" description="Reverse transcriptase RNase H-like" evidence="7">
    <location>
        <begin position="88"/>
        <end position="133"/>
    </location>
</feature>
<dbReference type="PANTHER" id="PTHR34072:SF44">
    <property type="entry name" value="RNA-DIRECTED DNA POLYMERASE"/>
    <property type="match status" value="1"/>
</dbReference>
<keyword evidence="6" id="KW-0695">RNA-directed DNA polymerase</keyword>
<dbReference type="Pfam" id="PF17917">
    <property type="entry name" value="RT_RNaseH"/>
    <property type="match status" value="1"/>
</dbReference>
<dbReference type="GO" id="GO:0004519">
    <property type="term" value="F:endonuclease activity"/>
    <property type="evidence" value="ECO:0007669"/>
    <property type="project" value="UniProtKB-KW"/>
</dbReference>
<dbReference type="GO" id="GO:0016787">
    <property type="term" value="F:hydrolase activity"/>
    <property type="evidence" value="ECO:0007669"/>
    <property type="project" value="UniProtKB-KW"/>
</dbReference>
<evidence type="ECO:0000256" key="2">
    <source>
        <dbReference type="ARBA" id="ARBA00022695"/>
    </source>
</evidence>
<keyword evidence="9" id="KW-1185">Reference proteome</keyword>
<keyword evidence="3" id="KW-0540">Nuclease</keyword>
<accession>A0A5N6NKZ8</accession>
<keyword evidence="1" id="KW-0808">Transferase</keyword>
<keyword evidence="2" id="KW-0548">Nucleotidyltransferase</keyword>
<dbReference type="PANTHER" id="PTHR34072">
    <property type="entry name" value="ENZYMATIC POLYPROTEIN-RELATED"/>
    <property type="match status" value="1"/>
</dbReference>
<reference evidence="8 9" key="1">
    <citation type="submission" date="2019-05" db="EMBL/GenBank/DDBJ databases">
        <title>Mikania micrantha, genome provides insights into the molecular mechanism of rapid growth.</title>
        <authorList>
            <person name="Liu B."/>
        </authorList>
    </citation>
    <scope>NUCLEOTIDE SEQUENCE [LARGE SCALE GENOMIC DNA]</scope>
    <source>
        <strain evidence="8">NLD-2019</strain>
        <tissue evidence="8">Leaf</tissue>
    </source>
</reference>
<evidence type="ECO:0000256" key="1">
    <source>
        <dbReference type="ARBA" id="ARBA00022679"/>
    </source>
</evidence>
<comment type="caution">
    <text evidence="8">The sequence shown here is derived from an EMBL/GenBank/DDBJ whole genome shotgun (WGS) entry which is preliminary data.</text>
</comment>
<dbReference type="InterPro" id="IPR043128">
    <property type="entry name" value="Rev_trsase/Diguanyl_cyclase"/>
</dbReference>
<organism evidence="8 9">
    <name type="scientific">Mikania micrantha</name>
    <name type="common">bitter vine</name>
    <dbReference type="NCBI Taxonomy" id="192012"/>
    <lineage>
        <taxon>Eukaryota</taxon>
        <taxon>Viridiplantae</taxon>
        <taxon>Streptophyta</taxon>
        <taxon>Embryophyta</taxon>
        <taxon>Tracheophyta</taxon>
        <taxon>Spermatophyta</taxon>
        <taxon>Magnoliopsida</taxon>
        <taxon>eudicotyledons</taxon>
        <taxon>Gunneridae</taxon>
        <taxon>Pentapetalae</taxon>
        <taxon>asterids</taxon>
        <taxon>campanulids</taxon>
        <taxon>Asterales</taxon>
        <taxon>Asteraceae</taxon>
        <taxon>Asteroideae</taxon>
        <taxon>Heliantheae alliance</taxon>
        <taxon>Eupatorieae</taxon>
        <taxon>Mikania</taxon>
    </lineage>
</organism>
<dbReference type="Gene3D" id="3.30.70.270">
    <property type="match status" value="1"/>
</dbReference>
<gene>
    <name evidence="8" type="ORF">E3N88_18632</name>
</gene>
<evidence type="ECO:0000256" key="4">
    <source>
        <dbReference type="ARBA" id="ARBA00022759"/>
    </source>
</evidence>
<evidence type="ECO:0000256" key="6">
    <source>
        <dbReference type="ARBA" id="ARBA00022918"/>
    </source>
</evidence>
<dbReference type="FunFam" id="3.30.70.270:FF:000020">
    <property type="entry name" value="Transposon Tf2-6 polyprotein-like Protein"/>
    <property type="match status" value="1"/>
</dbReference>
<dbReference type="EMBL" id="SZYD01000010">
    <property type="protein sequence ID" value="KAD4981961.1"/>
    <property type="molecule type" value="Genomic_DNA"/>
</dbReference>
<dbReference type="InterPro" id="IPR043502">
    <property type="entry name" value="DNA/RNA_pol_sf"/>
</dbReference>
<keyword evidence="5" id="KW-0378">Hydrolase</keyword>
<evidence type="ECO:0000256" key="3">
    <source>
        <dbReference type="ARBA" id="ARBA00022722"/>
    </source>
</evidence>
<dbReference type="AlphaFoldDB" id="A0A5N6NKZ8"/>
<dbReference type="SUPFAM" id="SSF56672">
    <property type="entry name" value="DNA/RNA polymerases"/>
    <property type="match status" value="1"/>
</dbReference>
<name>A0A5N6NKZ8_9ASTR</name>
<sequence length="143" mass="16349">MVTEVIVLGHKISRVGIEVDQAKIEIISKLPGPSSVRSIRIFLGHAGFYRRFIKDFSKITRLVTHLLKKDVPFVFDEECIRAFEFLKESDQVVGAVLGQMREKHFHPIYYASKTLNDAQENYTTTEKELLALKCKSSDVVVYS</sequence>
<proteinExistence type="predicted"/>